<evidence type="ECO:0000256" key="1">
    <source>
        <dbReference type="PROSITE-ProRule" id="PRU00169"/>
    </source>
</evidence>
<dbReference type="eggNOG" id="COG2197">
    <property type="taxonomic scope" value="Bacteria"/>
</dbReference>
<evidence type="ECO:0000313" key="3">
    <source>
        <dbReference type="EMBL" id="CCG52766.1"/>
    </source>
</evidence>
<sequence>MLEDKTIFIVEDHPILVDGYINLISTIDNNTLNNFIIANNCEEAYFTIEMNKSKKIDFAIIDLNLPCFEKQNLYDGVDIANLIRKYFTNCKIIILSMSSSPLDIHRLLSSCKPEAIIAKSDIDYKNFITIFKKIEKGQNYFSSTINSSIKKIMEINFNLDFTDLQIIKFILTGIKSNKIPELLNVSSSTIVKRKAAIKNYFLQDNGSDKELITELKKLKLI</sequence>
<dbReference type="PANTHER" id="PTHR45566">
    <property type="entry name" value="HTH-TYPE TRANSCRIPTIONAL REGULATOR YHJB-RELATED"/>
    <property type="match status" value="1"/>
</dbReference>
<name>H8XTG9_FLAIG</name>
<dbReference type="STRING" id="1094466.KQS_03930"/>
<dbReference type="InterPro" id="IPR011006">
    <property type="entry name" value="CheY-like_superfamily"/>
</dbReference>
<accession>H8XTG9</accession>
<keyword evidence="1" id="KW-0597">Phosphoprotein</keyword>
<protein>
    <submittedName>
        <fullName evidence="3">Two-component system response regulatory protein</fullName>
    </submittedName>
</protein>
<evidence type="ECO:0000313" key="4">
    <source>
        <dbReference type="Proteomes" id="UP000007599"/>
    </source>
</evidence>
<dbReference type="SUPFAM" id="SSF52172">
    <property type="entry name" value="CheY-like"/>
    <property type="match status" value="1"/>
</dbReference>
<organism evidence="3 4">
    <name type="scientific">Flavobacterium indicum (strain DSM 17447 / CIP 109464 / GPTSA100-9)</name>
    <dbReference type="NCBI Taxonomy" id="1094466"/>
    <lineage>
        <taxon>Bacteria</taxon>
        <taxon>Pseudomonadati</taxon>
        <taxon>Bacteroidota</taxon>
        <taxon>Flavobacteriia</taxon>
        <taxon>Flavobacteriales</taxon>
        <taxon>Flavobacteriaceae</taxon>
        <taxon>Flavobacterium</taxon>
    </lineage>
</organism>
<dbReference type="PATRIC" id="fig|1094466.5.peg.771"/>
<reference evidence="3 4" key="1">
    <citation type="journal article" date="2012" name="J. Bacteriol.">
        <title>Complete Genome Sequence of Flavobacterium indicum GPSTA100-9T, Isolated from Warm Spring Water.</title>
        <authorList>
            <person name="Barbier P."/>
            <person name="Houel A."/>
            <person name="Loux V."/>
            <person name="Poulain J."/>
            <person name="Bernardet J.F."/>
            <person name="Touchon M."/>
            <person name="Duchaud E."/>
        </authorList>
    </citation>
    <scope>NUCLEOTIDE SEQUENCE [LARGE SCALE GENOMIC DNA]</scope>
    <source>
        <strain evidence="4">DSM 17447 / CIP 109464 / GPTSA100-9</strain>
    </source>
</reference>
<dbReference type="InterPro" id="IPR051015">
    <property type="entry name" value="EvgA-like"/>
</dbReference>
<dbReference type="KEGG" id="fin:KQS_03930"/>
<dbReference type="Gene3D" id="3.40.50.2300">
    <property type="match status" value="1"/>
</dbReference>
<dbReference type="InterPro" id="IPR001789">
    <property type="entry name" value="Sig_transdc_resp-reg_receiver"/>
</dbReference>
<dbReference type="RefSeq" id="WP_014387908.1">
    <property type="nucleotide sequence ID" value="NC_017025.1"/>
</dbReference>
<feature type="modified residue" description="4-aspartylphosphate" evidence="1">
    <location>
        <position position="62"/>
    </location>
</feature>
<dbReference type="AlphaFoldDB" id="H8XTG9"/>
<keyword evidence="4" id="KW-1185">Reference proteome</keyword>
<dbReference type="Pfam" id="PF00072">
    <property type="entry name" value="Response_reg"/>
    <property type="match status" value="1"/>
</dbReference>
<evidence type="ECO:0000259" key="2">
    <source>
        <dbReference type="PROSITE" id="PS50110"/>
    </source>
</evidence>
<dbReference type="OrthoDB" id="651456at2"/>
<dbReference type="EMBL" id="HE774682">
    <property type="protein sequence ID" value="CCG52766.1"/>
    <property type="molecule type" value="Genomic_DNA"/>
</dbReference>
<dbReference type="GO" id="GO:0000160">
    <property type="term" value="P:phosphorelay signal transduction system"/>
    <property type="evidence" value="ECO:0007669"/>
    <property type="project" value="InterPro"/>
</dbReference>
<gene>
    <name evidence="3" type="ordered locus">KQS_03930</name>
</gene>
<dbReference type="HOGENOM" id="CLU_000445_90_0_10"/>
<proteinExistence type="predicted"/>
<feature type="domain" description="Response regulatory" evidence="2">
    <location>
        <begin position="6"/>
        <end position="134"/>
    </location>
</feature>
<reference evidence="4" key="2">
    <citation type="submission" date="2012-03" db="EMBL/GenBank/DDBJ databases">
        <title>Complete genome sequence of Flavobacterium indicum GPTSA100-9T, isolated from warm spring water.</title>
        <authorList>
            <person name="Barbier P."/>
            <person name="Houel A."/>
            <person name="Loux V."/>
            <person name="Poulain J."/>
            <person name="Bernardet J.-F."/>
            <person name="Touchon M."/>
            <person name="Duchaud E."/>
        </authorList>
    </citation>
    <scope>NUCLEOTIDE SEQUENCE [LARGE SCALE GENOMIC DNA]</scope>
    <source>
        <strain evidence="4">DSM 17447 / CIP 109464 / GPTSA100-9</strain>
    </source>
</reference>
<dbReference type="PROSITE" id="PS50110">
    <property type="entry name" value="RESPONSE_REGULATORY"/>
    <property type="match status" value="1"/>
</dbReference>
<dbReference type="Proteomes" id="UP000007599">
    <property type="component" value="Chromosome I"/>
</dbReference>
<dbReference type="PANTHER" id="PTHR45566:SF1">
    <property type="entry name" value="HTH-TYPE TRANSCRIPTIONAL REGULATOR YHJB-RELATED"/>
    <property type="match status" value="1"/>
</dbReference>